<feature type="domain" description="Helicase ATP-binding" evidence="8">
    <location>
        <begin position="122"/>
        <end position="308"/>
    </location>
</feature>
<evidence type="ECO:0000256" key="2">
    <source>
        <dbReference type="ARBA" id="ARBA00022801"/>
    </source>
</evidence>
<dbReference type="GO" id="GO:0005524">
    <property type="term" value="F:ATP binding"/>
    <property type="evidence" value="ECO:0007669"/>
    <property type="project" value="UniProtKB-UniRule"/>
</dbReference>
<gene>
    <name evidence="10" type="ORF">SEMRO_286_G108250.1</name>
</gene>
<dbReference type="InterPro" id="IPR044742">
    <property type="entry name" value="DEAD/DEAH_RhlB"/>
</dbReference>
<comment type="domain">
    <text evidence="6">The Q motif is unique to and characteristic of the DEAD box family of RNA helicases and controls ATP binding and hydrolysis.</text>
</comment>
<dbReference type="InterPro" id="IPR001650">
    <property type="entry name" value="Helicase_C-like"/>
</dbReference>
<feature type="domain" description="Helicase C-terminal" evidence="9">
    <location>
        <begin position="344"/>
        <end position="521"/>
    </location>
</feature>
<evidence type="ECO:0000313" key="10">
    <source>
        <dbReference type="EMBL" id="CAB9506944.1"/>
    </source>
</evidence>
<sequence length="653" mass="73279">MSSLQAARRSMQCMLSRSNVRLVPVLGRICAGQGRFFQSASILRGTTSLIWNPNANAPIDTGITSSHWFSSKASAVLSTDIDSDSDDESRYFSELKDLNPRTLELLQKKGIDCMTDIQDKTWDAVVSGKDVLGKSRTGSGKTLAFLLPTLERLLQESNHTQCRMLIISPTRELASQIHKTVADLVKAQDGIQAQVLYGGVSKGADMKRFDRRKQPTIVTATPGRLLDHLENSWLNDRDQPFADCFNDSVDILVLDEMDRLLDLGFRQDIQRIISYLPEQPRQTLLFSATVPPSVQKEVQSYLQPDHLTVDCIQDEDPNLQTVKTVKQSHVIVPRDQMIAGVVQLIEHILVSSSSEKKNAKLMVFCNTTSQTTFLTQLFQTYLQNDPASSTTTRQPIVLELHSKLSQNSRSNTSERFRRSKSAILFTSDVSARGVDYPDVSHVIQVGCARDRETYIHRLGRTARAGKEGEGLVVLLPDELDALDGLLSGIEIPHNLELQQDLESTSSDNNSKRLERALDDWQVAEKGADCYRGMFGFYFQQFREWGMRKPADTVFDLINSFADQARLQERPTLSHKVLKQYGVLDHPSLSSRPASSYQGGSGFDQRRHHRSDFSGRGRGDQRRGNNESFGRKGGSDKKRNGGSAKGNRRRETRW</sequence>
<dbReference type="InterPro" id="IPR011545">
    <property type="entry name" value="DEAD/DEAH_box_helicase_dom"/>
</dbReference>
<evidence type="ECO:0000313" key="11">
    <source>
        <dbReference type="Proteomes" id="UP001153069"/>
    </source>
</evidence>
<accession>A0A9N8DVW3</accession>
<evidence type="ECO:0000256" key="5">
    <source>
        <dbReference type="ARBA" id="ARBA00022884"/>
    </source>
</evidence>
<reference evidence="10" key="1">
    <citation type="submission" date="2020-06" db="EMBL/GenBank/DDBJ databases">
        <authorList>
            <consortium name="Plant Systems Biology data submission"/>
        </authorList>
    </citation>
    <scope>NUCLEOTIDE SEQUENCE</scope>
    <source>
        <strain evidence="10">D6</strain>
    </source>
</reference>
<dbReference type="SMART" id="SM00487">
    <property type="entry name" value="DEXDc"/>
    <property type="match status" value="1"/>
</dbReference>
<dbReference type="Pfam" id="PF00270">
    <property type="entry name" value="DEAD"/>
    <property type="match status" value="1"/>
</dbReference>
<dbReference type="SMART" id="SM00490">
    <property type="entry name" value="HELICc"/>
    <property type="match status" value="1"/>
</dbReference>
<dbReference type="CDD" id="cd18787">
    <property type="entry name" value="SF2_C_DEAD"/>
    <property type="match status" value="1"/>
</dbReference>
<evidence type="ECO:0000256" key="1">
    <source>
        <dbReference type="ARBA" id="ARBA00022741"/>
    </source>
</evidence>
<keyword evidence="11" id="KW-1185">Reference proteome</keyword>
<name>A0A9N8DVW3_9STRA</name>
<protein>
    <recommendedName>
        <fullName evidence="6">ATP-dependent RNA helicase</fullName>
        <ecNumber evidence="6">3.6.4.13</ecNumber>
    </recommendedName>
</protein>
<comment type="catalytic activity">
    <reaction evidence="6">
        <text>ATP + H2O = ADP + phosphate + H(+)</text>
        <dbReference type="Rhea" id="RHEA:13065"/>
        <dbReference type="ChEBI" id="CHEBI:15377"/>
        <dbReference type="ChEBI" id="CHEBI:15378"/>
        <dbReference type="ChEBI" id="CHEBI:30616"/>
        <dbReference type="ChEBI" id="CHEBI:43474"/>
        <dbReference type="ChEBI" id="CHEBI:456216"/>
        <dbReference type="EC" id="3.6.4.13"/>
    </reaction>
</comment>
<comment type="similarity">
    <text evidence="6">Belongs to the DEAD box helicase family.</text>
</comment>
<feature type="compositionally biased region" description="Basic and acidic residues" evidence="7">
    <location>
        <begin position="610"/>
        <end position="638"/>
    </location>
</feature>
<evidence type="ECO:0000256" key="3">
    <source>
        <dbReference type="ARBA" id="ARBA00022806"/>
    </source>
</evidence>
<evidence type="ECO:0000259" key="8">
    <source>
        <dbReference type="PROSITE" id="PS51192"/>
    </source>
</evidence>
<dbReference type="PROSITE" id="PS51194">
    <property type="entry name" value="HELICASE_CTER"/>
    <property type="match status" value="1"/>
</dbReference>
<dbReference type="EMBL" id="CAICTM010000285">
    <property type="protein sequence ID" value="CAB9506944.1"/>
    <property type="molecule type" value="Genomic_DNA"/>
</dbReference>
<evidence type="ECO:0000256" key="6">
    <source>
        <dbReference type="RuleBase" id="RU365068"/>
    </source>
</evidence>
<keyword evidence="4 6" id="KW-0067">ATP-binding</keyword>
<dbReference type="SUPFAM" id="SSF52540">
    <property type="entry name" value="P-loop containing nucleoside triphosphate hydrolases"/>
    <property type="match status" value="1"/>
</dbReference>
<dbReference type="InterPro" id="IPR027417">
    <property type="entry name" value="P-loop_NTPase"/>
</dbReference>
<dbReference type="EC" id="3.6.4.13" evidence="6"/>
<dbReference type="Gene3D" id="3.40.50.300">
    <property type="entry name" value="P-loop containing nucleotide triphosphate hydrolases"/>
    <property type="match status" value="2"/>
</dbReference>
<dbReference type="Proteomes" id="UP001153069">
    <property type="component" value="Unassembled WGS sequence"/>
</dbReference>
<keyword evidence="1 6" id="KW-0547">Nucleotide-binding</keyword>
<dbReference type="GO" id="GO:0003723">
    <property type="term" value="F:RNA binding"/>
    <property type="evidence" value="ECO:0007669"/>
    <property type="project" value="UniProtKB-UniRule"/>
</dbReference>
<keyword evidence="2 6" id="KW-0378">Hydrolase</keyword>
<dbReference type="InterPro" id="IPR014001">
    <property type="entry name" value="Helicase_ATP-bd"/>
</dbReference>
<comment type="function">
    <text evidence="6">RNA helicase.</text>
</comment>
<proteinExistence type="inferred from homology"/>
<dbReference type="Pfam" id="PF00271">
    <property type="entry name" value="Helicase_C"/>
    <property type="match status" value="1"/>
</dbReference>
<feature type="region of interest" description="Disordered" evidence="7">
    <location>
        <begin position="587"/>
        <end position="653"/>
    </location>
</feature>
<dbReference type="CDD" id="cd00268">
    <property type="entry name" value="DEADc"/>
    <property type="match status" value="1"/>
</dbReference>
<dbReference type="OrthoDB" id="193716at2759"/>
<evidence type="ECO:0000256" key="7">
    <source>
        <dbReference type="SAM" id="MobiDB-lite"/>
    </source>
</evidence>
<feature type="compositionally biased region" description="Polar residues" evidence="7">
    <location>
        <begin position="587"/>
        <end position="597"/>
    </location>
</feature>
<keyword evidence="3 6" id="KW-0347">Helicase</keyword>
<dbReference type="GO" id="GO:0003724">
    <property type="term" value="F:RNA helicase activity"/>
    <property type="evidence" value="ECO:0007669"/>
    <property type="project" value="UniProtKB-EC"/>
</dbReference>
<keyword evidence="5 6" id="KW-0694">RNA-binding</keyword>
<evidence type="ECO:0000259" key="9">
    <source>
        <dbReference type="PROSITE" id="PS51194"/>
    </source>
</evidence>
<evidence type="ECO:0000256" key="4">
    <source>
        <dbReference type="ARBA" id="ARBA00022840"/>
    </source>
</evidence>
<dbReference type="PROSITE" id="PS51192">
    <property type="entry name" value="HELICASE_ATP_BIND_1"/>
    <property type="match status" value="1"/>
</dbReference>
<comment type="caution">
    <text evidence="10">The sequence shown here is derived from an EMBL/GenBank/DDBJ whole genome shotgun (WGS) entry which is preliminary data.</text>
</comment>
<organism evidence="10 11">
    <name type="scientific">Seminavis robusta</name>
    <dbReference type="NCBI Taxonomy" id="568900"/>
    <lineage>
        <taxon>Eukaryota</taxon>
        <taxon>Sar</taxon>
        <taxon>Stramenopiles</taxon>
        <taxon>Ochrophyta</taxon>
        <taxon>Bacillariophyta</taxon>
        <taxon>Bacillariophyceae</taxon>
        <taxon>Bacillariophycidae</taxon>
        <taxon>Naviculales</taxon>
        <taxon>Naviculaceae</taxon>
        <taxon>Seminavis</taxon>
    </lineage>
</organism>
<dbReference type="GO" id="GO:0016787">
    <property type="term" value="F:hydrolase activity"/>
    <property type="evidence" value="ECO:0007669"/>
    <property type="project" value="UniProtKB-KW"/>
</dbReference>
<dbReference type="AlphaFoldDB" id="A0A9N8DVW3"/>
<dbReference type="PANTHER" id="PTHR24031">
    <property type="entry name" value="RNA HELICASE"/>
    <property type="match status" value="1"/>
</dbReference>